<feature type="domain" description="SET" evidence="1">
    <location>
        <begin position="75"/>
        <end position="248"/>
    </location>
</feature>
<dbReference type="OMA" id="PEWKDFR"/>
<sequence>MAAPSSDSVQKAFGLFDDDSSDDEYGYHEAAVATKTSTEVHLHFTPDPATAPPTVMKPSQYTPSLWAHMAPDFMGPMEFRDNSVEFGGGRGYYAACDIPAGTLLLRERAYVQWPDVDDRDALLVATVDQILRCDDADEIASNMAPLHPVRLTDLPSPLLSAAHAQYTNPLQSVLSNHKRSHEFDKWLQVVLGMQCNAFTSGVFLHTAMFNHDCNPNCVKFTPLTSLGVSEVRAARFIRNGEQLMISYLYPREQSRGRRQAQLQKQFGFACHCALCGRGDAFSAAPPTAETAETTLEDVEKAAAMLEDLFADNPSVNAGTVLHAALETLSDALELVAHDHIVLMRIHKLVADTCDSLLKRKTSTSSIEDIAILFLRSSYELHELQKMFLDKDHIDLARTLNDISQGIRLLLSYNPNVLLAEFPEWPTFRDASLVESQYTKEYKRIKKLYED</sequence>
<dbReference type="OrthoDB" id="1028014at2759"/>
<dbReference type="Gene3D" id="1.25.40.10">
    <property type="entry name" value="Tetratricopeptide repeat domain"/>
    <property type="match status" value="1"/>
</dbReference>
<dbReference type="AlphaFoldDB" id="A0A067CAE5"/>
<dbReference type="InterPro" id="IPR001214">
    <property type="entry name" value="SET_dom"/>
</dbReference>
<protein>
    <recommendedName>
        <fullName evidence="1">SET domain-containing protein</fullName>
    </recommendedName>
</protein>
<dbReference type="Pfam" id="PF00856">
    <property type="entry name" value="SET"/>
    <property type="match status" value="1"/>
</dbReference>
<dbReference type="VEuPathDB" id="FungiDB:SPRG_08506"/>
<keyword evidence="3" id="KW-1185">Reference proteome</keyword>
<dbReference type="Proteomes" id="UP000030745">
    <property type="component" value="Unassembled WGS sequence"/>
</dbReference>
<dbReference type="PANTHER" id="PTHR12197">
    <property type="entry name" value="HISTONE-LYSINE N-METHYLTRANSFERASE SMYD"/>
    <property type="match status" value="1"/>
</dbReference>
<dbReference type="STRING" id="695850.A0A067CAE5"/>
<evidence type="ECO:0000259" key="1">
    <source>
        <dbReference type="PROSITE" id="PS50280"/>
    </source>
</evidence>
<name>A0A067CAE5_SAPPC</name>
<dbReference type="PROSITE" id="PS50280">
    <property type="entry name" value="SET"/>
    <property type="match status" value="1"/>
</dbReference>
<dbReference type="RefSeq" id="XP_012203139.1">
    <property type="nucleotide sequence ID" value="XM_012347749.1"/>
</dbReference>
<dbReference type="PANTHER" id="PTHR12197:SF292">
    <property type="entry name" value="SET DOMAIN-CONTAINING PROTEIN"/>
    <property type="match status" value="1"/>
</dbReference>
<dbReference type="InterPro" id="IPR050869">
    <property type="entry name" value="H3K4_H4K5_MeTrfase"/>
</dbReference>
<dbReference type="CDD" id="cd20071">
    <property type="entry name" value="SET_SMYD"/>
    <property type="match status" value="1"/>
</dbReference>
<gene>
    <name evidence="2" type="ORF">SPRG_08506</name>
</gene>
<dbReference type="KEGG" id="spar:SPRG_08506"/>
<evidence type="ECO:0000313" key="3">
    <source>
        <dbReference type="Proteomes" id="UP000030745"/>
    </source>
</evidence>
<evidence type="ECO:0000313" key="2">
    <source>
        <dbReference type="EMBL" id="KDO26145.1"/>
    </source>
</evidence>
<dbReference type="EMBL" id="KK583226">
    <property type="protein sequence ID" value="KDO26145.1"/>
    <property type="molecule type" value="Genomic_DNA"/>
</dbReference>
<dbReference type="InterPro" id="IPR011990">
    <property type="entry name" value="TPR-like_helical_dom_sf"/>
</dbReference>
<organism evidence="2 3">
    <name type="scientific">Saprolegnia parasitica (strain CBS 223.65)</name>
    <dbReference type="NCBI Taxonomy" id="695850"/>
    <lineage>
        <taxon>Eukaryota</taxon>
        <taxon>Sar</taxon>
        <taxon>Stramenopiles</taxon>
        <taxon>Oomycota</taxon>
        <taxon>Saprolegniomycetes</taxon>
        <taxon>Saprolegniales</taxon>
        <taxon>Saprolegniaceae</taxon>
        <taxon>Saprolegnia</taxon>
    </lineage>
</organism>
<proteinExistence type="predicted"/>
<dbReference type="Gene3D" id="2.170.270.10">
    <property type="entry name" value="SET domain"/>
    <property type="match status" value="1"/>
</dbReference>
<dbReference type="InterPro" id="IPR046341">
    <property type="entry name" value="SET_dom_sf"/>
</dbReference>
<reference evidence="2 3" key="1">
    <citation type="journal article" date="2013" name="PLoS Genet.">
        <title>Distinctive expansion of potential virulence genes in the genome of the oomycete fish pathogen Saprolegnia parasitica.</title>
        <authorList>
            <person name="Jiang R.H."/>
            <person name="de Bruijn I."/>
            <person name="Haas B.J."/>
            <person name="Belmonte R."/>
            <person name="Lobach L."/>
            <person name="Christie J."/>
            <person name="van den Ackerveken G."/>
            <person name="Bottin A."/>
            <person name="Bulone V."/>
            <person name="Diaz-Moreno S.M."/>
            <person name="Dumas B."/>
            <person name="Fan L."/>
            <person name="Gaulin E."/>
            <person name="Govers F."/>
            <person name="Grenville-Briggs L.J."/>
            <person name="Horner N.R."/>
            <person name="Levin J.Z."/>
            <person name="Mammella M."/>
            <person name="Meijer H.J."/>
            <person name="Morris P."/>
            <person name="Nusbaum C."/>
            <person name="Oome S."/>
            <person name="Phillips A.J."/>
            <person name="van Rooyen D."/>
            <person name="Rzeszutek E."/>
            <person name="Saraiva M."/>
            <person name="Secombes C.J."/>
            <person name="Seidl M.F."/>
            <person name="Snel B."/>
            <person name="Stassen J.H."/>
            <person name="Sykes S."/>
            <person name="Tripathy S."/>
            <person name="van den Berg H."/>
            <person name="Vega-Arreguin J.C."/>
            <person name="Wawra S."/>
            <person name="Young S.K."/>
            <person name="Zeng Q."/>
            <person name="Dieguez-Uribeondo J."/>
            <person name="Russ C."/>
            <person name="Tyler B.M."/>
            <person name="van West P."/>
        </authorList>
    </citation>
    <scope>NUCLEOTIDE SEQUENCE [LARGE SCALE GENOMIC DNA]</scope>
    <source>
        <strain evidence="2 3">CBS 223.65</strain>
    </source>
</reference>
<accession>A0A067CAE5</accession>
<dbReference type="SUPFAM" id="SSF82199">
    <property type="entry name" value="SET domain"/>
    <property type="match status" value="1"/>
</dbReference>
<dbReference type="GeneID" id="24130723"/>